<keyword evidence="3" id="KW-1185">Reference proteome</keyword>
<dbReference type="Proteomes" id="UP000828390">
    <property type="component" value="Unassembled WGS sequence"/>
</dbReference>
<name>A0A9D4GRG6_DREPO</name>
<sequence length="131" mass="14852">MAPDTKVPDGRKDGRKDGRTDGQRQNNIPPTMSGDKNVNTYSKGETEVINVASRVKIAPANGGHVFQKPEEFQNSTEMKNAPPIWSIITPDFLTKIQKDLTINVTSTVLTRFYYTYIISTNFQNKFHEDWT</sequence>
<feature type="compositionally biased region" description="Basic and acidic residues" evidence="1">
    <location>
        <begin position="1"/>
        <end position="22"/>
    </location>
</feature>
<reference evidence="2" key="1">
    <citation type="journal article" date="2019" name="bioRxiv">
        <title>The Genome of the Zebra Mussel, Dreissena polymorpha: A Resource for Invasive Species Research.</title>
        <authorList>
            <person name="McCartney M.A."/>
            <person name="Auch B."/>
            <person name="Kono T."/>
            <person name="Mallez S."/>
            <person name="Zhang Y."/>
            <person name="Obille A."/>
            <person name="Becker A."/>
            <person name="Abrahante J.E."/>
            <person name="Garbe J."/>
            <person name="Badalamenti J.P."/>
            <person name="Herman A."/>
            <person name="Mangelson H."/>
            <person name="Liachko I."/>
            <person name="Sullivan S."/>
            <person name="Sone E.D."/>
            <person name="Koren S."/>
            <person name="Silverstein K.A.T."/>
            <person name="Beckman K.B."/>
            <person name="Gohl D.M."/>
        </authorList>
    </citation>
    <scope>NUCLEOTIDE SEQUENCE</scope>
    <source>
        <strain evidence="2">Duluth1</strain>
        <tissue evidence="2">Whole animal</tissue>
    </source>
</reference>
<feature type="compositionally biased region" description="Polar residues" evidence="1">
    <location>
        <begin position="23"/>
        <end position="41"/>
    </location>
</feature>
<organism evidence="2 3">
    <name type="scientific">Dreissena polymorpha</name>
    <name type="common">Zebra mussel</name>
    <name type="synonym">Mytilus polymorpha</name>
    <dbReference type="NCBI Taxonomy" id="45954"/>
    <lineage>
        <taxon>Eukaryota</taxon>
        <taxon>Metazoa</taxon>
        <taxon>Spiralia</taxon>
        <taxon>Lophotrochozoa</taxon>
        <taxon>Mollusca</taxon>
        <taxon>Bivalvia</taxon>
        <taxon>Autobranchia</taxon>
        <taxon>Heteroconchia</taxon>
        <taxon>Euheterodonta</taxon>
        <taxon>Imparidentia</taxon>
        <taxon>Neoheterodontei</taxon>
        <taxon>Myida</taxon>
        <taxon>Dreissenoidea</taxon>
        <taxon>Dreissenidae</taxon>
        <taxon>Dreissena</taxon>
    </lineage>
</organism>
<evidence type="ECO:0000256" key="1">
    <source>
        <dbReference type="SAM" id="MobiDB-lite"/>
    </source>
</evidence>
<proteinExistence type="predicted"/>
<evidence type="ECO:0000313" key="2">
    <source>
        <dbReference type="EMBL" id="KAH3820125.1"/>
    </source>
</evidence>
<comment type="caution">
    <text evidence="2">The sequence shown here is derived from an EMBL/GenBank/DDBJ whole genome shotgun (WGS) entry which is preliminary data.</text>
</comment>
<reference evidence="2" key="2">
    <citation type="submission" date="2020-11" db="EMBL/GenBank/DDBJ databases">
        <authorList>
            <person name="McCartney M.A."/>
            <person name="Auch B."/>
            <person name="Kono T."/>
            <person name="Mallez S."/>
            <person name="Becker A."/>
            <person name="Gohl D.M."/>
            <person name="Silverstein K.A.T."/>
            <person name="Koren S."/>
            <person name="Bechman K.B."/>
            <person name="Herman A."/>
            <person name="Abrahante J.E."/>
            <person name="Garbe J."/>
        </authorList>
    </citation>
    <scope>NUCLEOTIDE SEQUENCE</scope>
    <source>
        <strain evidence="2">Duluth1</strain>
        <tissue evidence="2">Whole animal</tissue>
    </source>
</reference>
<feature type="region of interest" description="Disordered" evidence="1">
    <location>
        <begin position="1"/>
        <end position="41"/>
    </location>
</feature>
<protein>
    <submittedName>
        <fullName evidence="2">Uncharacterized protein</fullName>
    </submittedName>
</protein>
<gene>
    <name evidence="2" type="ORF">DPMN_121869</name>
</gene>
<dbReference type="EMBL" id="JAIWYP010000005">
    <property type="protein sequence ID" value="KAH3820125.1"/>
    <property type="molecule type" value="Genomic_DNA"/>
</dbReference>
<dbReference type="AlphaFoldDB" id="A0A9D4GRG6"/>
<evidence type="ECO:0000313" key="3">
    <source>
        <dbReference type="Proteomes" id="UP000828390"/>
    </source>
</evidence>
<accession>A0A9D4GRG6</accession>